<dbReference type="AlphaFoldDB" id="A0A8S2SAR2"/>
<gene>
    <name evidence="2" type="ORF">OVA965_LOCUS33428</name>
    <name evidence="3" type="ORF">TMI583_LOCUS34319</name>
</gene>
<evidence type="ECO:0000313" key="4">
    <source>
        <dbReference type="Proteomes" id="UP000682733"/>
    </source>
</evidence>
<accession>A0A8S2SAR2</accession>
<dbReference type="Proteomes" id="UP000682733">
    <property type="component" value="Unassembled WGS sequence"/>
</dbReference>
<evidence type="ECO:0000256" key="1">
    <source>
        <dbReference type="SAM" id="MobiDB-lite"/>
    </source>
</evidence>
<sequence>SNFNRENLPSQNGNKEPPGPCPICCKNGHWKRDCRVPCAICADIVGPEGSSIEPVGWAEVDVTLAGQTVRHPVILARKFNQKLLLGADFMFEIGLVLDIQDRRTLPEISDRKWEATTICIGTRLSTANSIVIVDKNITSVMVANLSSRWTHIRCGQKLAYFEPFSSVSNAQKSEGVDDTFTNISQESSKPELKEGDNSASHSIADKKLDAYIDKIRKKLQQQDPSYSFIQNSKAKIKFDTDVGEEEFGSLFSLSVLSVFKNQSTDERSETFPNAPVHPLAKRTNFADFEPVDS</sequence>
<name>A0A8S2SAR2_9BILA</name>
<proteinExistence type="predicted"/>
<reference evidence="3" key="1">
    <citation type="submission" date="2021-02" db="EMBL/GenBank/DDBJ databases">
        <authorList>
            <person name="Nowell W R."/>
        </authorList>
    </citation>
    <scope>NUCLEOTIDE SEQUENCE</scope>
</reference>
<protein>
    <submittedName>
        <fullName evidence="3">Uncharacterized protein</fullName>
    </submittedName>
</protein>
<dbReference type="EMBL" id="CAJOBA010048772">
    <property type="protein sequence ID" value="CAF4216305.1"/>
    <property type="molecule type" value="Genomic_DNA"/>
</dbReference>
<comment type="caution">
    <text evidence="3">The sequence shown here is derived from an EMBL/GenBank/DDBJ whole genome shotgun (WGS) entry which is preliminary data.</text>
</comment>
<evidence type="ECO:0000313" key="2">
    <source>
        <dbReference type="EMBL" id="CAF1412853.1"/>
    </source>
</evidence>
<dbReference type="EMBL" id="CAJNOK010027022">
    <property type="protein sequence ID" value="CAF1412853.1"/>
    <property type="molecule type" value="Genomic_DNA"/>
</dbReference>
<feature type="non-terminal residue" evidence="3">
    <location>
        <position position="293"/>
    </location>
</feature>
<feature type="region of interest" description="Disordered" evidence="1">
    <location>
        <begin position="175"/>
        <end position="200"/>
    </location>
</feature>
<dbReference type="Proteomes" id="UP000677228">
    <property type="component" value="Unassembled WGS sequence"/>
</dbReference>
<evidence type="ECO:0000313" key="3">
    <source>
        <dbReference type="EMBL" id="CAF4216305.1"/>
    </source>
</evidence>
<organism evidence="3 4">
    <name type="scientific">Didymodactylos carnosus</name>
    <dbReference type="NCBI Taxonomy" id="1234261"/>
    <lineage>
        <taxon>Eukaryota</taxon>
        <taxon>Metazoa</taxon>
        <taxon>Spiralia</taxon>
        <taxon>Gnathifera</taxon>
        <taxon>Rotifera</taxon>
        <taxon>Eurotatoria</taxon>
        <taxon>Bdelloidea</taxon>
        <taxon>Philodinida</taxon>
        <taxon>Philodinidae</taxon>
        <taxon>Didymodactylos</taxon>
    </lineage>
</organism>